<evidence type="ECO:0000313" key="2">
    <source>
        <dbReference type="Proteomes" id="UP000300879"/>
    </source>
</evidence>
<evidence type="ECO:0000313" key="1">
    <source>
        <dbReference type="EMBL" id="QCT02284.1"/>
    </source>
</evidence>
<dbReference type="EMBL" id="CP040396">
    <property type="protein sequence ID" value="QCT02284.1"/>
    <property type="molecule type" value="Genomic_DNA"/>
</dbReference>
<organism evidence="1 2">
    <name type="scientific">Paenibacillus algicola</name>
    <dbReference type="NCBI Taxonomy" id="2565926"/>
    <lineage>
        <taxon>Bacteria</taxon>
        <taxon>Bacillati</taxon>
        <taxon>Bacillota</taxon>
        <taxon>Bacilli</taxon>
        <taxon>Bacillales</taxon>
        <taxon>Paenibacillaceae</taxon>
        <taxon>Paenibacillus</taxon>
    </lineage>
</organism>
<sequence length="43" mass="4924">MREIVGKAYTELGRELKEAQKAKDVLINAYSRFIGRCLTSLHN</sequence>
<accession>A0A4V1G3T2</accession>
<dbReference type="AlphaFoldDB" id="A0A4V1G3T2"/>
<reference evidence="1 2" key="1">
    <citation type="submission" date="2019-05" db="EMBL/GenBank/DDBJ databases">
        <authorList>
            <person name="Chen C."/>
        </authorList>
    </citation>
    <scope>NUCLEOTIDE SEQUENCE [LARGE SCALE GENOMIC DNA]</scope>
    <source>
        <strain evidence="1 2">HB172198</strain>
    </source>
</reference>
<keyword evidence="2" id="KW-1185">Reference proteome</keyword>
<protein>
    <submittedName>
        <fullName evidence="1">Uncharacterized protein</fullName>
    </submittedName>
</protein>
<gene>
    <name evidence="1" type="ORF">E6C60_1568</name>
</gene>
<name>A0A4V1G3T2_9BACL</name>
<dbReference type="Proteomes" id="UP000300879">
    <property type="component" value="Chromosome"/>
</dbReference>
<proteinExistence type="predicted"/>
<dbReference type="KEGG" id="palo:E6C60_1568"/>